<keyword evidence="10" id="KW-0175">Coiled coil</keyword>
<dbReference type="InterPro" id="IPR008978">
    <property type="entry name" value="HSP20-like_chaperone"/>
</dbReference>
<evidence type="ECO:0000256" key="8">
    <source>
        <dbReference type="ARBA" id="ARBA00023242"/>
    </source>
</evidence>
<dbReference type="GO" id="GO:0005737">
    <property type="term" value="C:cytoplasm"/>
    <property type="evidence" value="ECO:0007669"/>
    <property type="project" value="UniProtKB-SubCell"/>
</dbReference>
<dbReference type="GO" id="GO:0015631">
    <property type="term" value="F:tubulin binding"/>
    <property type="evidence" value="ECO:0007669"/>
    <property type="project" value="InterPro"/>
</dbReference>
<dbReference type="SUPFAM" id="SSF140106">
    <property type="entry name" value="Calcyclin-binding protein-like"/>
    <property type="match status" value="1"/>
</dbReference>
<evidence type="ECO:0000259" key="11">
    <source>
        <dbReference type="PROSITE" id="PS51048"/>
    </source>
</evidence>
<dbReference type="CDD" id="cd06468">
    <property type="entry name" value="p23_CacyBP"/>
    <property type="match status" value="1"/>
</dbReference>
<organism evidence="13 14">
    <name type="scientific">Acromyrmex charruanus</name>
    <dbReference type="NCBI Taxonomy" id="2715315"/>
    <lineage>
        <taxon>Eukaryota</taxon>
        <taxon>Metazoa</taxon>
        <taxon>Ecdysozoa</taxon>
        <taxon>Arthropoda</taxon>
        <taxon>Hexapoda</taxon>
        <taxon>Insecta</taxon>
        <taxon>Pterygota</taxon>
        <taxon>Neoptera</taxon>
        <taxon>Endopterygota</taxon>
        <taxon>Hymenoptera</taxon>
        <taxon>Apocrita</taxon>
        <taxon>Aculeata</taxon>
        <taxon>Formicoidea</taxon>
        <taxon>Formicidae</taxon>
        <taxon>Myrmicinae</taxon>
        <taxon>Acromyrmex</taxon>
    </lineage>
</organism>
<feature type="domain" description="SGS" evidence="11">
    <location>
        <begin position="264"/>
        <end position="344"/>
    </location>
</feature>
<evidence type="ECO:0000256" key="7">
    <source>
        <dbReference type="ARBA" id="ARBA00022990"/>
    </source>
</evidence>
<evidence type="ECO:0000256" key="4">
    <source>
        <dbReference type="ARBA" id="ARBA00022490"/>
    </source>
</evidence>
<name>A0A836FTZ6_9HYME</name>
<feature type="domain" description="CS" evidence="12">
    <location>
        <begin position="186"/>
        <end position="279"/>
    </location>
</feature>
<evidence type="ECO:0000313" key="13">
    <source>
        <dbReference type="EMBL" id="KAG5332556.1"/>
    </source>
</evidence>
<dbReference type="InterPro" id="IPR037201">
    <property type="entry name" value="CacyBP_N"/>
</dbReference>
<comment type="function">
    <text evidence="9">May be involved in calcium-dependent ubiquitination and subsequent proteasomal degradation of target proteins. Probably serves as a molecular bridge in ubiquitin E3 complexes. Participates in the ubiquitin-mediated degradation of beta-catenin (CTNNB1).</text>
</comment>
<comment type="subcellular location">
    <subcellularLocation>
        <location evidence="2">Cytoplasm</location>
    </subcellularLocation>
    <subcellularLocation>
        <location evidence="1">Nucleus</location>
    </subcellularLocation>
</comment>
<dbReference type="PROSITE" id="PS51048">
    <property type="entry name" value="SGS"/>
    <property type="match status" value="1"/>
</dbReference>
<accession>A0A836FTZ6</accession>
<evidence type="ECO:0000256" key="9">
    <source>
        <dbReference type="ARBA" id="ARBA00025145"/>
    </source>
</evidence>
<dbReference type="FunFam" id="2.60.40.790:FF:000006">
    <property type="entry name" value="calcyclin-binding protein-like"/>
    <property type="match status" value="1"/>
</dbReference>
<protein>
    <recommendedName>
        <fullName evidence="3">Calcyclin-binding protein</fullName>
    </recommendedName>
</protein>
<keyword evidence="4" id="KW-0963">Cytoplasm</keyword>
<dbReference type="GO" id="GO:0044548">
    <property type="term" value="F:S100 protein binding"/>
    <property type="evidence" value="ECO:0007669"/>
    <property type="project" value="InterPro"/>
</dbReference>
<evidence type="ECO:0000259" key="12">
    <source>
        <dbReference type="PROSITE" id="PS51203"/>
    </source>
</evidence>
<feature type="coiled-coil region" evidence="10">
    <location>
        <begin position="122"/>
        <end position="165"/>
    </location>
</feature>
<dbReference type="AlphaFoldDB" id="A0A836FTZ6"/>
<dbReference type="InterPro" id="IPR037893">
    <property type="entry name" value="CS_CacyBP"/>
</dbReference>
<evidence type="ECO:0000256" key="3">
    <source>
        <dbReference type="ARBA" id="ARBA00015702"/>
    </source>
</evidence>
<dbReference type="Gene3D" id="4.10.860.10">
    <property type="entry name" value="UVR domain"/>
    <property type="match status" value="1"/>
</dbReference>
<keyword evidence="5" id="KW-0597">Phosphoprotein</keyword>
<dbReference type="GO" id="GO:0005634">
    <property type="term" value="C:nucleus"/>
    <property type="evidence" value="ECO:0007669"/>
    <property type="project" value="UniProtKB-SubCell"/>
</dbReference>
<dbReference type="InterPro" id="IPR015120">
    <property type="entry name" value="Siah-Interact_N"/>
</dbReference>
<evidence type="ECO:0000256" key="2">
    <source>
        <dbReference type="ARBA" id="ARBA00004496"/>
    </source>
</evidence>
<evidence type="ECO:0000256" key="6">
    <source>
        <dbReference type="ARBA" id="ARBA00022786"/>
    </source>
</evidence>
<keyword evidence="14" id="KW-1185">Reference proteome</keyword>
<feature type="non-terminal residue" evidence="13">
    <location>
        <position position="344"/>
    </location>
</feature>
<evidence type="ECO:0000256" key="1">
    <source>
        <dbReference type="ARBA" id="ARBA00004123"/>
    </source>
</evidence>
<dbReference type="EMBL" id="JAANIC010005185">
    <property type="protein sequence ID" value="KAG5332556.1"/>
    <property type="molecule type" value="Genomic_DNA"/>
</dbReference>
<feature type="non-terminal residue" evidence="13">
    <location>
        <position position="1"/>
    </location>
</feature>
<sequence>TMEQVPCNLFIRRWIHRHYTKIGGPFLRQCNYCPVKMKLYPRIDLRNTVSHTVTEHPNKLTEEERKEELQHLSLWRHITIKDNIICNRCNAKLKCNREYFSCVRNHLKNIQGISPPCTDDEYTDIKLDIAELNNLLKQANRQRIKDVLTLEIRKLQTQMETAKLLEQKNSSTTTSSLNIAQKCYEVKLNNYGWDQTNTTMKIYITLSNVHQLPKEAVVCNFTEKSLDLRIFGLDNKNYHLPINNLCAEIDIEKSNFKVKTDMIVVSLAKKIAKEWSHVTLVEKRIKDAKSPSMPELGEDTDPSASLMNLMKKMYQDGDDETKKTIAKAWTESQEKQRNGASLDL</sequence>
<dbReference type="SUPFAM" id="SSF49764">
    <property type="entry name" value="HSP20-like chaperones"/>
    <property type="match status" value="1"/>
</dbReference>
<keyword evidence="8" id="KW-0539">Nucleus</keyword>
<dbReference type="Proteomes" id="UP000669903">
    <property type="component" value="Unassembled WGS sequence"/>
</dbReference>
<reference evidence="13" key="1">
    <citation type="submission" date="2020-03" db="EMBL/GenBank/DDBJ databases">
        <title>Relaxed selection underlies rapid genomic changes in the transitions from sociality to social parasitism in ants.</title>
        <authorList>
            <person name="Bi X."/>
        </authorList>
    </citation>
    <scope>NUCLEOTIDE SEQUENCE</scope>
    <source>
        <strain evidence="13">BGI-DK2014a</strain>
        <tissue evidence="13">Whole body</tissue>
    </source>
</reference>
<keyword evidence="7" id="KW-0007">Acetylation</keyword>
<dbReference type="GO" id="GO:0007507">
    <property type="term" value="P:heart development"/>
    <property type="evidence" value="ECO:0007669"/>
    <property type="project" value="TreeGrafter"/>
</dbReference>
<dbReference type="GO" id="GO:0031625">
    <property type="term" value="F:ubiquitin protein ligase binding"/>
    <property type="evidence" value="ECO:0007669"/>
    <property type="project" value="InterPro"/>
</dbReference>
<dbReference type="Pfam" id="PF09032">
    <property type="entry name" value="Siah-Interact_N"/>
    <property type="match status" value="1"/>
</dbReference>
<dbReference type="PANTHER" id="PTHR13164:SF3">
    <property type="entry name" value="CALCYCLIN-BINDING PROTEIN"/>
    <property type="match status" value="1"/>
</dbReference>
<dbReference type="PROSITE" id="PS51203">
    <property type="entry name" value="CS"/>
    <property type="match status" value="1"/>
</dbReference>
<dbReference type="Pfam" id="PF04969">
    <property type="entry name" value="CS"/>
    <property type="match status" value="1"/>
</dbReference>
<evidence type="ECO:0000256" key="5">
    <source>
        <dbReference type="ARBA" id="ARBA00022553"/>
    </source>
</evidence>
<evidence type="ECO:0000256" key="10">
    <source>
        <dbReference type="SAM" id="Coils"/>
    </source>
</evidence>
<dbReference type="Gene3D" id="2.60.40.790">
    <property type="match status" value="1"/>
</dbReference>
<proteinExistence type="predicted"/>
<dbReference type="InterPro" id="IPR007052">
    <property type="entry name" value="CS_dom"/>
</dbReference>
<comment type="caution">
    <text evidence="13">The sequence shown here is derived from an EMBL/GenBank/DDBJ whole genome shotgun (WGS) entry which is preliminary data.</text>
</comment>
<gene>
    <name evidence="13" type="primary">Cacybp</name>
    <name evidence="13" type="ORF">G6Z76_0005588</name>
</gene>
<dbReference type="PANTHER" id="PTHR13164">
    <property type="entry name" value="CALICYLIN BINDING PROTEIN"/>
    <property type="match status" value="1"/>
</dbReference>
<dbReference type="InterPro" id="IPR052289">
    <property type="entry name" value="Calcyclin-binding_UBL-bridge"/>
</dbReference>
<evidence type="ECO:0000313" key="14">
    <source>
        <dbReference type="Proteomes" id="UP000669903"/>
    </source>
</evidence>
<keyword evidence="6" id="KW-0833">Ubl conjugation pathway</keyword>
<dbReference type="InterPro" id="IPR007699">
    <property type="entry name" value="SGS_dom"/>
</dbReference>